<sequence>MNPANESDPQELFPESTQEDFQRAFPPWRSKRALKSGPIIQIMEERNNKRGGGQQKVPEDERTDIRKAPAGAAPRTPDS</sequence>
<dbReference type="Proteomes" id="UP000499080">
    <property type="component" value="Unassembled WGS sequence"/>
</dbReference>
<comment type="caution">
    <text evidence="2">The sequence shown here is derived from an EMBL/GenBank/DDBJ whole genome shotgun (WGS) entry which is preliminary data.</text>
</comment>
<keyword evidence="3" id="KW-1185">Reference proteome</keyword>
<dbReference type="EMBL" id="BGPR01000164">
    <property type="protein sequence ID" value="GBM01104.1"/>
    <property type="molecule type" value="Genomic_DNA"/>
</dbReference>
<evidence type="ECO:0000313" key="3">
    <source>
        <dbReference type="Proteomes" id="UP000499080"/>
    </source>
</evidence>
<dbReference type="AlphaFoldDB" id="A0A4Y2CAQ7"/>
<proteinExistence type="predicted"/>
<name>A0A4Y2CAQ7_ARAVE</name>
<protein>
    <submittedName>
        <fullName evidence="2">Uncharacterized protein</fullName>
    </submittedName>
</protein>
<gene>
    <name evidence="2" type="ORF">AVEN_136651_1</name>
</gene>
<feature type="region of interest" description="Disordered" evidence="1">
    <location>
        <begin position="1"/>
        <end position="79"/>
    </location>
</feature>
<evidence type="ECO:0000313" key="2">
    <source>
        <dbReference type="EMBL" id="GBM01104.1"/>
    </source>
</evidence>
<feature type="compositionally biased region" description="Basic and acidic residues" evidence="1">
    <location>
        <begin position="57"/>
        <end position="67"/>
    </location>
</feature>
<accession>A0A4Y2CAQ7</accession>
<evidence type="ECO:0000256" key="1">
    <source>
        <dbReference type="SAM" id="MobiDB-lite"/>
    </source>
</evidence>
<reference evidence="2 3" key="1">
    <citation type="journal article" date="2019" name="Sci. Rep.">
        <title>Orb-weaving spider Araneus ventricosus genome elucidates the spidroin gene catalogue.</title>
        <authorList>
            <person name="Kono N."/>
            <person name="Nakamura H."/>
            <person name="Ohtoshi R."/>
            <person name="Moran D.A.P."/>
            <person name="Shinohara A."/>
            <person name="Yoshida Y."/>
            <person name="Fujiwara M."/>
            <person name="Mori M."/>
            <person name="Tomita M."/>
            <person name="Arakawa K."/>
        </authorList>
    </citation>
    <scope>NUCLEOTIDE SEQUENCE [LARGE SCALE GENOMIC DNA]</scope>
</reference>
<organism evidence="2 3">
    <name type="scientific">Araneus ventricosus</name>
    <name type="common">Orbweaver spider</name>
    <name type="synonym">Epeira ventricosa</name>
    <dbReference type="NCBI Taxonomy" id="182803"/>
    <lineage>
        <taxon>Eukaryota</taxon>
        <taxon>Metazoa</taxon>
        <taxon>Ecdysozoa</taxon>
        <taxon>Arthropoda</taxon>
        <taxon>Chelicerata</taxon>
        <taxon>Arachnida</taxon>
        <taxon>Araneae</taxon>
        <taxon>Araneomorphae</taxon>
        <taxon>Entelegynae</taxon>
        <taxon>Araneoidea</taxon>
        <taxon>Araneidae</taxon>
        <taxon>Araneus</taxon>
    </lineage>
</organism>